<keyword evidence="8" id="KW-0012">Acyltransferase</keyword>
<evidence type="ECO:0000256" key="2">
    <source>
        <dbReference type="ARBA" id="ARBA00008655"/>
    </source>
</evidence>
<dbReference type="Proteomes" id="UP001165090">
    <property type="component" value="Unassembled WGS sequence"/>
</dbReference>
<gene>
    <name evidence="10" type="ORF">VaNZ11_012757</name>
</gene>
<comment type="subcellular location">
    <subcellularLocation>
        <location evidence="1">Membrane</location>
    </subcellularLocation>
</comment>
<dbReference type="EMBL" id="BSDZ01000079">
    <property type="protein sequence ID" value="GLI68354.1"/>
    <property type="molecule type" value="Genomic_DNA"/>
</dbReference>
<keyword evidence="4" id="KW-0812">Transmembrane</keyword>
<keyword evidence="11" id="KW-1185">Reference proteome</keyword>
<dbReference type="PANTHER" id="PTHR23063:SF52">
    <property type="entry name" value="LYSOPHOSPHATIDYLCHOLINE ACYLTRANSFERASE"/>
    <property type="match status" value="1"/>
</dbReference>
<evidence type="ECO:0000256" key="7">
    <source>
        <dbReference type="ARBA" id="ARBA00023136"/>
    </source>
</evidence>
<proteinExistence type="inferred from homology"/>
<name>A0ABQ5SEZ9_9CHLO</name>
<keyword evidence="3" id="KW-0808">Transferase</keyword>
<organism evidence="10 11">
    <name type="scientific">Volvox africanus</name>
    <dbReference type="NCBI Taxonomy" id="51714"/>
    <lineage>
        <taxon>Eukaryota</taxon>
        <taxon>Viridiplantae</taxon>
        <taxon>Chlorophyta</taxon>
        <taxon>core chlorophytes</taxon>
        <taxon>Chlorophyceae</taxon>
        <taxon>CS clade</taxon>
        <taxon>Chlamydomonadales</taxon>
        <taxon>Volvocaceae</taxon>
        <taxon>Volvox</taxon>
    </lineage>
</organism>
<dbReference type="InterPro" id="IPR002123">
    <property type="entry name" value="Plipid/glycerol_acylTrfase"/>
</dbReference>
<evidence type="ECO:0000259" key="9">
    <source>
        <dbReference type="Pfam" id="PF01553"/>
    </source>
</evidence>
<accession>A0ABQ5SEZ9</accession>
<dbReference type="PANTHER" id="PTHR23063">
    <property type="entry name" value="PHOSPHOLIPID ACYLTRANSFERASE"/>
    <property type="match status" value="1"/>
</dbReference>
<keyword evidence="6" id="KW-0443">Lipid metabolism</keyword>
<feature type="domain" description="Phospholipid/glycerol acyltransferase" evidence="9">
    <location>
        <begin position="135"/>
        <end position="239"/>
    </location>
</feature>
<sequence length="367" mass="40473">MSLLRCAKLMQPRASVVGPYARSCGGRLSCFKTHVLNKERQLLLEEIASSADLSEDEPPTPSSSGLKAAVILFDDNHVRVWSPELVLYAPLGLLLAAFRSALWILGIALDQPWFRNQSIVETYMRLLGVTVIWQHAERIPIGRHVMVSNHCSVGDLMMLFSHPSLPQRYTHLITSALPAQVTRARHLPVIMRPASPATYDELASTLDPSPVHLFPEGGMTNGRGMLRFSRGFMRILQQQQQHQNLCQGQQEHAQQLSASEQGSISSAVAATVATLPVVPVALRMNSSLPGVKTHTLDSSFLANLFWFGFSPRTTLEATVLPPMFPAPGEARGAFVVRVQAAIAKELDVEVYEMTIQQKRLLAGRKRA</sequence>
<keyword evidence="5" id="KW-1133">Transmembrane helix</keyword>
<protein>
    <recommendedName>
        <fullName evidence="9">Phospholipid/glycerol acyltransferase domain-containing protein</fullName>
    </recommendedName>
</protein>
<evidence type="ECO:0000256" key="4">
    <source>
        <dbReference type="ARBA" id="ARBA00022692"/>
    </source>
</evidence>
<keyword evidence="7" id="KW-0472">Membrane</keyword>
<evidence type="ECO:0000256" key="1">
    <source>
        <dbReference type="ARBA" id="ARBA00004370"/>
    </source>
</evidence>
<evidence type="ECO:0000313" key="10">
    <source>
        <dbReference type="EMBL" id="GLI68354.1"/>
    </source>
</evidence>
<evidence type="ECO:0000256" key="6">
    <source>
        <dbReference type="ARBA" id="ARBA00023098"/>
    </source>
</evidence>
<evidence type="ECO:0000256" key="3">
    <source>
        <dbReference type="ARBA" id="ARBA00022679"/>
    </source>
</evidence>
<reference evidence="10 11" key="1">
    <citation type="journal article" date="2023" name="IScience">
        <title>Expanded male sex-determining region conserved during the evolution of homothallism in the green alga Volvox.</title>
        <authorList>
            <person name="Yamamoto K."/>
            <person name="Matsuzaki R."/>
            <person name="Mahakham W."/>
            <person name="Heman W."/>
            <person name="Sekimoto H."/>
            <person name="Kawachi M."/>
            <person name="Minakuchi Y."/>
            <person name="Toyoda A."/>
            <person name="Nozaki H."/>
        </authorList>
    </citation>
    <scope>NUCLEOTIDE SEQUENCE [LARGE SCALE GENOMIC DNA]</scope>
    <source>
        <strain evidence="10 11">NIES-4468</strain>
    </source>
</reference>
<evidence type="ECO:0000313" key="11">
    <source>
        <dbReference type="Proteomes" id="UP001165090"/>
    </source>
</evidence>
<evidence type="ECO:0000256" key="8">
    <source>
        <dbReference type="ARBA" id="ARBA00023315"/>
    </source>
</evidence>
<comment type="similarity">
    <text evidence="2">Belongs to the 1-acyl-sn-glycerol-3-phosphate acyltransferase family.</text>
</comment>
<comment type="caution">
    <text evidence="10">The sequence shown here is derived from an EMBL/GenBank/DDBJ whole genome shotgun (WGS) entry which is preliminary data.</text>
</comment>
<dbReference type="Pfam" id="PF01553">
    <property type="entry name" value="Acyltransferase"/>
    <property type="match status" value="1"/>
</dbReference>
<evidence type="ECO:0000256" key="5">
    <source>
        <dbReference type="ARBA" id="ARBA00022989"/>
    </source>
</evidence>
<dbReference type="SUPFAM" id="SSF69593">
    <property type="entry name" value="Glycerol-3-phosphate (1)-acyltransferase"/>
    <property type="match status" value="1"/>
</dbReference>